<evidence type="ECO:0000313" key="4">
    <source>
        <dbReference type="EMBL" id="CAF4422161.1"/>
    </source>
</evidence>
<dbReference type="EMBL" id="CAJNOK010034768">
    <property type="protein sequence ID" value="CAF1507219.1"/>
    <property type="molecule type" value="Genomic_DNA"/>
</dbReference>
<evidence type="ECO:0000313" key="2">
    <source>
        <dbReference type="EMBL" id="CAF1560709.1"/>
    </source>
</evidence>
<evidence type="ECO:0000313" key="5">
    <source>
        <dbReference type="Proteomes" id="UP000663829"/>
    </source>
</evidence>
<keyword evidence="5" id="KW-1185">Reference proteome</keyword>
<name>A0A815XR42_9BILA</name>
<protein>
    <submittedName>
        <fullName evidence="2">Uncharacterized protein</fullName>
    </submittedName>
</protein>
<evidence type="ECO:0000313" key="3">
    <source>
        <dbReference type="EMBL" id="CAF4295382.1"/>
    </source>
</evidence>
<dbReference type="EMBL" id="CAJOBC010094086">
    <property type="protein sequence ID" value="CAF4422161.1"/>
    <property type="molecule type" value="Genomic_DNA"/>
</dbReference>
<proteinExistence type="predicted"/>
<evidence type="ECO:0000313" key="1">
    <source>
        <dbReference type="EMBL" id="CAF1507219.1"/>
    </source>
</evidence>
<comment type="caution">
    <text evidence="2">The sequence shown here is derived from an EMBL/GenBank/DDBJ whole genome shotgun (WGS) entry which is preliminary data.</text>
</comment>
<reference evidence="2" key="1">
    <citation type="submission" date="2021-02" db="EMBL/GenBank/DDBJ databases">
        <authorList>
            <person name="Nowell W R."/>
        </authorList>
    </citation>
    <scope>NUCLEOTIDE SEQUENCE</scope>
</reference>
<dbReference type="Proteomes" id="UP000681722">
    <property type="component" value="Unassembled WGS sequence"/>
</dbReference>
<dbReference type="Proteomes" id="UP000682733">
    <property type="component" value="Unassembled WGS sequence"/>
</dbReference>
<dbReference type="Proteomes" id="UP000663829">
    <property type="component" value="Unassembled WGS sequence"/>
</dbReference>
<dbReference type="Proteomes" id="UP000677228">
    <property type="component" value="Unassembled WGS sequence"/>
</dbReference>
<sequence>MLTGGTISASGCTIEWNTVFKTGQTASTYIVAIMGEDFSNTGRSALSAVSLEMAIYVYSAGSGACVNDSPQVIGARSNRACIASASVHRPNRNGTYVKIYHQNGTMVWSIDCSWSPDVFYTNQTIIFIVRNPNWDAGALYYINFDNGASSGTAFCDPESAPITSR</sequence>
<dbReference type="AlphaFoldDB" id="A0A815XR42"/>
<gene>
    <name evidence="2" type="ORF">GPM918_LOCUS39747</name>
    <name evidence="1" type="ORF">OVA965_LOCUS37207</name>
    <name evidence="4" type="ORF">SRO942_LOCUS40644</name>
    <name evidence="3" type="ORF">TMI583_LOCUS38273</name>
</gene>
<accession>A0A815XR42</accession>
<organism evidence="2 5">
    <name type="scientific">Didymodactylos carnosus</name>
    <dbReference type="NCBI Taxonomy" id="1234261"/>
    <lineage>
        <taxon>Eukaryota</taxon>
        <taxon>Metazoa</taxon>
        <taxon>Spiralia</taxon>
        <taxon>Gnathifera</taxon>
        <taxon>Rotifera</taxon>
        <taxon>Eurotatoria</taxon>
        <taxon>Bdelloidea</taxon>
        <taxon>Philodinida</taxon>
        <taxon>Philodinidae</taxon>
        <taxon>Didymodactylos</taxon>
    </lineage>
</organism>
<dbReference type="EMBL" id="CAJNOQ010028338">
    <property type="protein sequence ID" value="CAF1560709.1"/>
    <property type="molecule type" value="Genomic_DNA"/>
</dbReference>
<dbReference type="EMBL" id="CAJOBA010056818">
    <property type="protein sequence ID" value="CAF4295382.1"/>
    <property type="molecule type" value="Genomic_DNA"/>
</dbReference>